<dbReference type="GO" id="GO:0005886">
    <property type="term" value="C:plasma membrane"/>
    <property type="evidence" value="ECO:0007669"/>
    <property type="project" value="TreeGrafter"/>
</dbReference>
<evidence type="ECO:0000256" key="3">
    <source>
        <dbReference type="ARBA" id="ARBA00022989"/>
    </source>
</evidence>
<evidence type="ECO:0000313" key="7">
    <source>
        <dbReference type="EMBL" id="APT90763.1"/>
    </source>
</evidence>
<feature type="transmembrane region" description="Helical" evidence="5">
    <location>
        <begin position="50"/>
        <end position="69"/>
    </location>
</feature>
<evidence type="ECO:0000256" key="4">
    <source>
        <dbReference type="ARBA" id="ARBA00023136"/>
    </source>
</evidence>
<accession>A0A1L7CY88</accession>
<sequence length="152" mass="15210">MRTLVAVSALIWLLLAAALVGGELLLGDLSLLMLGGGALAAAGATTAGAPTWAAAVVFAAVTALLLIAVRPALRRRMAAPDRAAELEGGTRALAGRTGVVVEDVDGLSGLVRVDGSLWSARALVVGAAFGPGDRVTVVHVDGNTAVVDQEVH</sequence>
<gene>
    <name evidence="7" type="ORF">CSPHI_06560</name>
</gene>
<keyword evidence="4 5" id="KW-0472">Membrane</keyword>
<proteinExistence type="predicted"/>
<dbReference type="AlphaFoldDB" id="A0A1L7CY88"/>
<keyword evidence="8" id="KW-1185">Reference proteome</keyword>
<evidence type="ECO:0000256" key="1">
    <source>
        <dbReference type="ARBA" id="ARBA00004141"/>
    </source>
</evidence>
<dbReference type="STRING" id="1437874.CSPHI_06560"/>
<dbReference type="SUPFAM" id="SSF141322">
    <property type="entry name" value="NfeD domain-like"/>
    <property type="match status" value="1"/>
</dbReference>
<dbReference type="KEGG" id="csph:CSPHI_06560"/>
<name>A0A1L7CY88_9CORY</name>
<dbReference type="PANTHER" id="PTHR33507">
    <property type="entry name" value="INNER MEMBRANE PROTEIN YBBJ"/>
    <property type="match status" value="1"/>
</dbReference>
<dbReference type="Gene3D" id="2.40.50.140">
    <property type="entry name" value="Nucleic acid-binding proteins"/>
    <property type="match status" value="1"/>
</dbReference>
<evidence type="ECO:0000256" key="5">
    <source>
        <dbReference type="SAM" id="Phobius"/>
    </source>
</evidence>
<dbReference type="Pfam" id="PF01957">
    <property type="entry name" value="NfeD"/>
    <property type="match status" value="1"/>
</dbReference>
<comment type="subcellular location">
    <subcellularLocation>
        <location evidence="1">Membrane</location>
        <topology evidence="1">Multi-pass membrane protein</topology>
    </subcellularLocation>
</comment>
<keyword evidence="2 5" id="KW-0812">Transmembrane</keyword>
<dbReference type="InterPro" id="IPR012340">
    <property type="entry name" value="NA-bd_OB-fold"/>
</dbReference>
<dbReference type="PANTHER" id="PTHR33507:SF3">
    <property type="entry name" value="INNER MEMBRANE PROTEIN YBBJ"/>
    <property type="match status" value="1"/>
</dbReference>
<protein>
    <recommendedName>
        <fullName evidence="6">NfeD-like C-terminal domain-containing protein</fullName>
    </recommendedName>
</protein>
<dbReference type="Proteomes" id="UP000185469">
    <property type="component" value="Chromosome"/>
</dbReference>
<evidence type="ECO:0000259" key="6">
    <source>
        <dbReference type="Pfam" id="PF01957"/>
    </source>
</evidence>
<feature type="domain" description="NfeD-like C-terminal" evidence="6">
    <location>
        <begin position="92"/>
        <end position="147"/>
    </location>
</feature>
<organism evidence="7 8">
    <name type="scientific">Corynebacterium sphenisci DSM 44792</name>
    <dbReference type="NCBI Taxonomy" id="1437874"/>
    <lineage>
        <taxon>Bacteria</taxon>
        <taxon>Bacillati</taxon>
        <taxon>Actinomycetota</taxon>
        <taxon>Actinomycetes</taxon>
        <taxon>Mycobacteriales</taxon>
        <taxon>Corynebacteriaceae</taxon>
        <taxon>Corynebacterium</taxon>
    </lineage>
</organism>
<dbReference type="InterPro" id="IPR052165">
    <property type="entry name" value="Membrane_assoc_protease"/>
</dbReference>
<keyword evidence="3 5" id="KW-1133">Transmembrane helix</keyword>
<evidence type="ECO:0000313" key="8">
    <source>
        <dbReference type="Proteomes" id="UP000185469"/>
    </source>
</evidence>
<dbReference type="EMBL" id="CP009248">
    <property type="protein sequence ID" value="APT90763.1"/>
    <property type="molecule type" value="Genomic_DNA"/>
</dbReference>
<dbReference type="OrthoDB" id="9792945at2"/>
<dbReference type="InterPro" id="IPR002810">
    <property type="entry name" value="NfeD-like_C"/>
</dbReference>
<reference evidence="7 8" key="1">
    <citation type="submission" date="2014-08" db="EMBL/GenBank/DDBJ databases">
        <title>Complete genome sequence of Corynebacterium sphenisci CECT 5990(T) (=DSM 44792(T)), isolated from healthy wild penguins.</title>
        <authorList>
            <person name="Ruckert C."/>
            <person name="Albersmeier A."/>
            <person name="Winkler A."/>
            <person name="Kalinowski J."/>
        </authorList>
    </citation>
    <scope>NUCLEOTIDE SEQUENCE [LARGE SCALE GENOMIC DNA]</scope>
    <source>
        <strain evidence="7 8">DSM 44792</strain>
    </source>
</reference>
<evidence type="ECO:0000256" key="2">
    <source>
        <dbReference type="ARBA" id="ARBA00022692"/>
    </source>
</evidence>